<evidence type="ECO:0000313" key="2">
    <source>
        <dbReference type="EMBL" id="VDL90990.1"/>
    </source>
</evidence>
<dbReference type="AlphaFoldDB" id="A0A183SK57"/>
<proteinExistence type="predicted"/>
<gene>
    <name evidence="2" type="ORF">SSLN_LOCUS4605</name>
</gene>
<dbReference type="EMBL" id="UYSU01032931">
    <property type="protein sequence ID" value="VDL90990.1"/>
    <property type="molecule type" value="Genomic_DNA"/>
</dbReference>
<protein>
    <submittedName>
        <fullName evidence="2 4">Uncharacterized protein</fullName>
    </submittedName>
</protein>
<organism evidence="4">
    <name type="scientific">Schistocephalus solidus</name>
    <name type="common">Tapeworm</name>
    <dbReference type="NCBI Taxonomy" id="70667"/>
    <lineage>
        <taxon>Eukaryota</taxon>
        <taxon>Metazoa</taxon>
        <taxon>Spiralia</taxon>
        <taxon>Lophotrochozoa</taxon>
        <taxon>Platyhelminthes</taxon>
        <taxon>Cestoda</taxon>
        <taxon>Eucestoda</taxon>
        <taxon>Diphyllobothriidea</taxon>
        <taxon>Diphyllobothriidae</taxon>
        <taxon>Schistocephalus</taxon>
    </lineage>
</organism>
<evidence type="ECO:0000313" key="4">
    <source>
        <dbReference type="WBParaSite" id="SSLN_0000476001-mRNA-1"/>
    </source>
</evidence>
<keyword evidence="3" id="KW-1185">Reference proteome</keyword>
<feature type="compositionally biased region" description="Polar residues" evidence="1">
    <location>
        <begin position="82"/>
        <end position="91"/>
    </location>
</feature>
<feature type="region of interest" description="Disordered" evidence="1">
    <location>
        <begin position="43"/>
        <end position="91"/>
    </location>
</feature>
<feature type="compositionally biased region" description="Basic and acidic residues" evidence="1">
    <location>
        <begin position="56"/>
        <end position="70"/>
    </location>
</feature>
<accession>A0A183SK57</accession>
<evidence type="ECO:0000256" key="1">
    <source>
        <dbReference type="SAM" id="MobiDB-lite"/>
    </source>
</evidence>
<sequence length="198" mass="21871">MKLLYASSARSLLSTLLDPLNIIVAVTQEKPFNADLVKPCAAASTLSPPAPPEPGVKTESRPELGKGAGDRHRRSRPWACTTPGSDPGSSTVDFDEVHQKLEDLLAPDDNATVKTQKCKLRKVIHSTTLEVFGHARRQHQDWFDNNDADISNLLAEKNELQKAYMDLRTDATKAAFFRCRHLVQEQPVYQGDGTAAQH</sequence>
<name>A0A183SK57_SCHSO</name>
<dbReference type="WBParaSite" id="SSLN_0000476001-mRNA-1">
    <property type="protein sequence ID" value="SSLN_0000476001-mRNA-1"/>
    <property type="gene ID" value="SSLN_0000476001"/>
</dbReference>
<evidence type="ECO:0000313" key="3">
    <source>
        <dbReference type="Proteomes" id="UP000275846"/>
    </source>
</evidence>
<dbReference type="Proteomes" id="UP000275846">
    <property type="component" value="Unassembled WGS sequence"/>
</dbReference>
<reference evidence="4" key="1">
    <citation type="submission" date="2016-06" db="UniProtKB">
        <authorList>
            <consortium name="WormBaseParasite"/>
        </authorList>
    </citation>
    <scope>IDENTIFICATION</scope>
</reference>
<reference evidence="2 3" key="2">
    <citation type="submission" date="2018-11" db="EMBL/GenBank/DDBJ databases">
        <authorList>
            <consortium name="Pathogen Informatics"/>
        </authorList>
    </citation>
    <scope>NUCLEOTIDE SEQUENCE [LARGE SCALE GENOMIC DNA]</scope>
    <source>
        <strain evidence="2 3">NST_G2</strain>
    </source>
</reference>